<name>A0A2H3K4M4_WOLCO</name>
<reference evidence="2 3" key="1">
    <citation type="journal article" date="2012" name="Science">
        <title>The Paleozoic origin of enzymatic lignin decomposition reconstructed from 31 fungal genomes.</title>
        <authorList>
            <person name="Floudas D."/>
            <person name="Binder M."/>
            <person name="Riley R."/>
            <person name="Barry K."/>
            <person name="Blanchette R.A."/>
            <person name="Henrissat B."/>
            <person name="Martinez A.T."/>
            <person name="Otillar R."/>
            <person name="Spatafora J.W."/>
            <person name="Yadav J.S."/>
            <person name="Aerts A."/>
            <person name="Benoit I."/>
            <person name="Boyd A."/>
            <person name="Carlson A."/>
            <person name="Copeland A."/>
            <person name="Coutinho P.M."/>
            <person name="de Vries R.P."/>
            <person name="Ferreira P."/>
            <person name="Findley K."/>
            <person name="Foster B."/>
            <person name="Gaskell J."/>
            <person name="Glotzer D."/>
            <person name="Gorecki P."/>
            <person name="Heitman J."/>
            <person name="Hesse C."/>
            <person name="Hori C."/>
            <person name="Igarashi K."/>
            <person name="Jurgens J.A."/>
            <person name="Kallen N."/>
            <person name="Kersten P."/>
            <person name="Kohler A."/>
            <person name="Kuees U."/>
            <person name="Kumar T.K.A."/>
            <person name="Kuo A."/>
            <person name="LaButti K."/>
            <person name="Larrondo L.F."/>
            <person name="Lindquist E."/>
            <person name="Ling A."/>
            <person name="Lombard V."/>
            <person name="Lucas S."/>
            <person name="Lundell T."/>
            <person name="Martin R."/>
            <person name="McLaughlin D.J."/>
            <person name="Morgenstern I."/>
            <person name="Morin E."/>
            <person name="Murat C."/>
            <person name="Nagy L.G."/>
            <person name="Nolan M."/>
            <person name="Ohm R.A."/>
            <person name="Patyshakuliyeva A."/>
            <person name="Rokas A."/>
            <person name="Ruiz-Duenas F.J."/>
            <person name="Sabat G."/>
            <person name="Salamov A."/>
            <person name="Samejima M."/>
            <person name="Schmutz J."/>
            <person name="Slot J.C."/>
            <person name="St John F."/>
            <person name="Stenlid J."/>
            <person name="Sun H."/>
            <person name="Sun S."/>
            <person name="Syed K."/>
            <person name="Tsang A."/>
            <person name="Wiebenga A."/>
            <person name="Young D."/>
            <person name="Pisabarro A."/>
            <person name="Eastwood D.C."/>
            <person name="Martin F."/>
            <person name="Cullen D."/>
            <person name="Grigoriev I.V."/>
            <person name="Hibbett D.S."/>
        </authorList>
    </citation>
    <scope>NUCLEOTIDE SEQUENCE [LARGE SCALE GENOMIC DNA]</scope>
    <source>
        <strain evidence="2 3">MD-104</strain>
    </source>
</reference>
<accession>A0A2H3K4M4</accession>
<proteinExistence type="predicted"/>
<dbReference type="Proteomes" id="UP000218811">
    <property type="component" value="Unassembled WGS sequence"/>
</dbReference>
<dbReference type="InterPro" id="IPR036008">
    <property type="entry name" value="Aconitase_4Fe-4S_dom"/>
</dbReference>
<dbReference type="GO" id="GO:0003994">
    <property type="term" value="F:aconitate hydratase activity"/>
    <property type="evidence" value="ECO:0007669"/>
    <property type="project" value="TreeGrafter"/>
</dbReference>
<dbReference type="Gene3D" id="3.20.19.10">
    <property type="entry name" value="Aconitase, domain 4"/>
    <property type="match status" value="1"/>
</dbReference>
<dbReference type="PANTHER" id="PTHR43160">
    <property type="entry name" value="ACONITATE HYDRATASE B"/>
    <property type="match status" value="1"/>
</dbReference>
<dbReference type="SUPFAM" id="SSF53732">
    <property type="entry name" value="Aconitase iron-sulfur domain"/>
    <property type="match status" value="1"/>
</dbReference>
<dbReference type="Gene3D" id="3.30.499.10">
    <property type="entry name" value="Aconitase, domain 3"/>
    <property type="match status" value="1"/>
</dbReference>
<dbReference type="AlphaFoldDB" id="A0A2H3K4M4"/>
<keyword evidence="1" id="KW-0408">Iron</keyword>
<dbReference type="InterPro" id="IPR015931">
    <property type="entry name" value="Acnase/IPM_dHydase_lsu_aba_1/3"/>
</dbReference>
<dbReference type="InterPro" id="IPR050926">
    <property type="entry name" value="Aconitase/IPM_isomerase"/>
</dbReference>
<evidence type="ECO:0000313" key="3">
    <source>
        <dbReference type="Proteomes" id="UP000218811"/>
    </source>
</evidence>
<dbReference type="PANTHER" id="PTHR43160:SF2">
    <property type="entry name" value="HOMOCITRATE DEHYDRATASE, MITOCHONDRIAL"/>
    <property type="match status" value="1"/>
</dbReference>
<dbReference type="InterPro" id="IPR015928">
    <property type="entry name" value="Aconitase/3IPM_dehydase_swvl"/>
</dbReference>
<organism evidence="2 3">
    <name type="scientific">Wolfiporia cocos (strain MD-104)</name>
    <name type="common">Brown rot fungus</name>
    <dbReference type="NCBI Taxonomy" id="742152"/>
    <lineage>
        <taxon>Eukaryota</taxon>
        <taxon>Fungi</taxon>
        <taxon>Dikarya</taxon>
        <taxon>Basidiomycota</taxon>
        <taxon>Agaricomycotina</taxon>
        <taxon>Agaricomycetes</taxon>
        <taxon>Polyporales</taxon>
        <taxon>Phaeolaceae</taxon>
        <taxon>Wolfiporia</taxon>
    </lineage>
</organism>
<dbReference type="OrthoDB" id="2224430at2759"/>
<evidence type="ECO:0000256" key="1">
    <source>
        <dbReference type="ARBA" id="ARBA00023004"/>
    </source>
</evidence>
<dbReference type="GO" id="GO:0005829">
    <property type="term" value="C:cytosol"/>
    <property type="evidence" value="ECO:0007669"/>
    <property type="project" value="TreeGrafter"/>
</dbReference>
<dbReference type="STRING" id="742152.A0A2H3K4M4"/>
<sequence>MGAEVGATMSTFPYTPDMRAYLTATGRAPNLSELDPTINAPFTPDLATPLSNFGAFVKEQGWKDELSDWFVHEQLVQGHGARSALFLPIADSVDARTPQTSVADLAKQAKAAGLTVKWKREDKKDEENAILTSFNHNFKPRNDGSRLMMNFLASPSIVTAIAFSGKLSLNPMIDTLRTPSGVPSKFTPPKGQDLPTAGFAPGETAFCPRPTSSPQPDTGVVIWPDSQRLERLEPFPSHFGEGSGNPRGLELPPLKVLMRIRGKCTMDHISAADPRLKYKGHLTNISENLRVL</sequence>
<dbReference type="GO" id="GO:0005739">
    <property type="term" value="C:mitochondrion"/>
    <property type="evidence" value="ECO:0007669"/>
    <property type="project" value="TreeGrafter"/>
</dbReference>
<dbReference type="GO" id="GO:0051539">
    <property type="term" value="F:4 iron, 4 sulfur cluster binding"/>
    <property type="evidence" value="ECO:0007669"/>
    <property type="project" value="TreeGrafter"/>
</dbReference>
<dbReference type="EMBL" id="KB468157">
    <property type="protein sequence ID" value="PCH44004.1"/>
    <property type="molecule type" value="Genomic_DNA"/>
</dbReference>
<keyword evidence="3" id="KW-1185">Reference proteome</keyword>
<protein>
    <submittedName>
        <fullName evidence="2">Aconitase iron-sulfur domain-containing protein</fullName>
    </submittedName>
</protein>
<gene>
    <name evidence="2" type="ORF">WOLCODRAFT_154048</name>
</gene>
<evidence type="ECO:0000313" key="2">
    <source>
        <dbReference type="EMBL" id="PCH44004.1"/>
    </source>
</evidence>